<protein>
    <submittedName>
        <fullName evidence="9">TonB-linked outer membrane protein, SusC/RagA family</fullName>
    </submittedName>
</protein>
<dbReference type="InterPro" id="IPR037066">
    <property type="entry name" value="Plug_dom_sf"/>
</dbReference>
<reference evidence="9 10" key="1">
    <citation type="submission" date="2016-08" db="EMBL/GenBank/DDBJ databases">
        <authorList>
            <person name="Seilhamer J.J."/>
        </authorList>
    </citation>
    <scope>NUCLEOTIDE SEQUENCE [LARGE SCALE GENOMIC DNA]</scope>
    <source>
        <strain evidence="9 10">A37T2</strain>
    </source>
</reference>
<dbReference type="InterPro" id="IPR023996">
    <property type="entry name" value="TonB-dep_OMP_SusC/RagA"/>
</dbReference>
<keyword evidence="3 7" id="KW-1134">Transmembrane beta strand</keyword>
<keyword evidence="10" id="KW-1185">Reference proteome</keyword>
<dbReference type="RefSeq" id="WP_165798498.1">
    <property type="nucleotide sequence ID" value="NZ_FMAR01000010.1"/>
</dbReference>
<dbReference type="Pfam" id="PF13715">
    <property type="entry name" value="CarbopepD_reg_2"/>
    <property type="match status" value="1"/>
</dbReference>
<keyword evidence="4 7" id="KW-0812">Transmembrane</keyword>
<evidence type="ECO:0000259" key="8">
    <source>
        <dbReference type="Pfam" id="PF07715"/>
    </source>
</evidence>
<dbReference type="InterPro" id="IPR023997">
    <property type="entry name" value="TonB-dep_OMP_SusC/RagA_CS"/>
</dbReference>
<evidence type="ECO:0000256" key="6">
    <source>
        <dbReference type="ARBA" id="ARBA00023237"/>
    </source>
</evidence>
<dbReference type="Gene3D" id="2.170.130.10">
    <property type="entry name" value="TonB-dependent receptor, plug domain"/>
    <property type="match status" value="1"/>
</dbReference>
<dbReference type="GO" id="GO:0009279">
    <property type="term" value="C:cell outer membrane"/>
    <property type="evidence" value="ECO:0007669"/>
    <property type="project" value="UniProtKB-SubCell"/>
</dbReference>
<dbReference type="Gene3D" id="2.60.40.1120">
    <property type="entry name" value="Carboxypeptidase-like, regulatory domain"/>
    <property type="match status" value="1"/>
</dbReference>
<dbReference type="NCBIfam" id="TIGR04056">
    <property type="entry name" value="OMP_RagA_SusC"/>
    <property type="match status" value="1"/>
</dbReference>
<evidence type="ECO:0000256" key="5">
    <source>
        <dbReference type="ARBA" id="ARBA00023136"/>
    </source>
</evidence>
<dbReference type="InterPro" id="IPR012910">
    <property type="entry name" value="Plug_dom"/>
</dbReference>
<keyword evidence="2 7" id="KW-0813">Transport</keyword>
<dbReference type="SUPFAM" id="SSF56935">
    <property type="entry name" value="Porins"/>
    <property type="match status" value="1"/>
</dbReference>
<dbReference type="InterPro" id="IPR039426">
    <property type="entry name" value="TonB-dep_rcpt-like"/>
</dbReference>
<evidence type="ECO:0000256" key="1">
    <source>
        <dbReference type="ARBA" id="ARBA00004571"/>
    </source>
</evidence>
<dbReference type="Proteomes" id="UP000242818">
    <property type="component" value="Unassembled WGS sequence"/>
</dbReference>
<comment type="subcellular location">
    <subcellularLocation>
        <location evidence="1 7">Cell outer membrane</location>
        <topology evidence="1 7">Multi-pass membrane protein</topology>
    </subcellularLocation>
</comment>
<gene>
    <name evidence="9" type="ORF">GA0116948_11032</name>
</gene>
<proteinExistence type="inferred from homology"/>
<dbReference type="SUPFAM" id="SSF49464">
    <property type="entry name" value="Carboxypeptidase regulatory domain-like"/>
    <property type="match status" value="1"/>
</dbReference>
<evidence type="ECO:0000256" key="3">
    <source>
        <dbReference type="ARBA" id="ARBA00022452"/>
    </source>
</evidence>
<dbReference type="InterPro" id="IPR008969">
    <property type="entry name" value="CarboxyPept-like_regulatory"/>
</dbReference>
<dbReference type="EMBL" id="FMAR01000010">
    <property type="protein sequence ID" value="SCC47550.1"/>
    <property type="molecule type" value="Genomic_DNA"/>
</dbReference>
<dbReference type="NCBIfam" id="TIGR04057">
    <property type="entry name" value="SusC_RagA_signa"/>
    <property type="match status" value="1"/>
</dbReference>
<dbReference type="STRING" id="1335309.GA0116948_11032"/>
<keyword evidence="5 7" id="KW-0472">Membrane</keyword>
<feature type="domain" description="TonB-dependent receptor plug" evidence="8">
    <location>
        <begin position="211"/>
        <end position="315"/>
    </location>
</feature>
<name>A0A1C4EVJ7_9BACT</name>
<dbReference type="PROSITE" id="PS52016">
    <property type="entry name" value="TONB_DEPENDENT_REC_3"/>
    <property type="match status" value="1"/>
</dbReference>
<dbReference type="Gene3D" id="2.40.170.20">
    <property type="entry name" value="TonB-dependent receptor, beta-barrel domain"/>
    <property type="match status" value="1"/>
</dbReference>
<evidence type="ECO:0000256" key="2">
    <source>
        <dbReference type="ARBA" id="ARBA00022448"/>
    </source>
</evidence>
<dbReference type="AlphaFoldDB" id="A0A1C4EVJ7"/>
<evidence type="ECO:0000256" key="4">
    <source>
        <dbReference type="ARBA" id="ARBA00022692"/>
    </source>
</evidence>
<evidence type="ECO:0000256" key="7">
    <source>
        <dbReference type="PROSITE-ProRule" id="PRU01360"/>
    </source>
</evidence>
<comment type="similarity">
    <text evidence="7">Belongs to the TonB-dependent receptor family.</text>
</comment>
<dbReference type="InterPro" id="IPR036942">
    <property type="entry name" value="Beta-barrel_TonB_sf"/>
</dbReference>
<evidence type="ECO:0000313" key="9">
    <source>
        <dbReference type="EMBL" id="SCC47550.1"/>
    </source>
</evidence>
<keyword evidence="6 7" id="KW-0998">Cell outer membrane</keyword>
<evidence type="ECO:0000313" key="10">
    <source>
        <dbReference type="Proteomes" id="UP000242818"/>
    </source>
</evidence>
<sequence>MNVLYARIKNKVVLTTILALLLSIQAFSQKVVSIQGKFTTTQAMEIIEKQAGVVFVYNNDKISFTSEKISFTLNNVPLQYALNKLFNTINISWKIVGNNISLKKTSNSETSSDTLSNLTISGIIVDSTGTPLPGATIHLKSSKKVLVSNNNGRFELSEADPNTIFEVTYTGFRKKEVFANGQPFLSITLEPVIGELSAIDVVSTGYQEIPKERATGSFTQIDQKLLNRSVSPDIISHLSGVTNGLLTDENTGNTLGISVRGRSTIFANSTPLIILDNFPYEGDLTNINPNDIQSVTILKDASAASIWGVKAGNGVIVLTSKKGAKNQKMKLSIGSNLTFMAKPNLNQGPNVSTSEYIDLEKKMFDLGYFDDLINNPYHSALPQVIEILNQARMGSISTDEANEQVNTLRNINVRNEISKYFYQTALDQQYSINISGGSPYDKYYLSGGYDKDRNSLVTNGYARTTFSGANTYYSTNNKLTISTGVNFMKGESNGSSQTPVAIYPYTKLADSHGNGLNIDFLQKTYLDTVGQGLFLDWHYNPLNDLKNHSVKNSTVSTDYLYNLALNYKLLRWLAIDVKYQYGNGENEIKTIYNSESYFVRNLINSYSSINPSTKSVIRPVPLGAIFDRSTRNYVSQYARTQLNINYEGGQHQITAIVGAEIRNLNTKGFSNRLYGYDQTHSSFIPVDYVNVYRSYVTGSTSPIPSIENISNQNDRYVSLFGNAAYTFKNVYTISASARKDGSNLIGVNSNQKWAPLWSVGASWDASEKVRSIENILSFLKLRTTFGYNGNIDKSITAMLVTTTLNANYLGEVTSIVSNPPNPNLRWEKIGQFNLGVDFALFSNRISGSIDFYHKNGKDLIGYSPLAPSSGQTSYKGNTSNMKGRGLDIAINTENLNGQFSWNTSINLNYNTDKITVYNIKTTSNTDYVTGRVPIEGYPVLSLFSYKWAGLSSMSGDPQGYLNHSKSTDYSSILTANDLNSLVYNGRMVSPVFGNILNTFNFRSLSLSFNISYKFGSRFRRNSISYSDLLSGYSVPNNDIVKKWTKPGDEKTTNVPSLNYPFDPNRDQFYQYSSPLIENGGAIRLNDIQLRYNISTHHGPIICSYSLFLIGSNLGLLWRANKNGIDPDHIPMPGYSNIIPPKNFTVGLKMDF</sequence>
<accession>A0A1C4EVJ7</accession>
<organism evidence="9 10">
    <name type="scientific">Chitinophaga costaii</name>
    <dbReference type="NCBI Taxonomy" id="1335309"/>
    <lineage>
        <taxon>Bacteria</taxon>
        <taxon>Pseudomonadati</taxon>
        <taxon>Bacteroidota</taxon>
        <taxon>Chitinophagia</taxon>
        <taxon>Chitinophagales</taxon>
        <taxon>Chitinophagaceae</taxon>
        <taxon>Chitinophaga</taxon>
    </lineage>
</organism>
<dbReference type="Pfam" id="PF07715">
    <property type="entry name" value="Plug"/>
    <property type="match status" value="1"/>
</dbReference>